<dbReference type="EMBL" id="HBUF01516847">
    <property type="protein sequence ID" value="CAG6748025.1"/>
    <property type="molecule type" value="Transcribed_RNA"/>
</dbReference>
<sequence>MYSSIIYNQLLSERPPLHRIKFQVFTKTQKYRKISTMHHHIPLKNQLKKAKENILVTNIPGTWNMSIIVTQKNLLLILTKRTNRTIPRMINLMIAERFHTLIVPKKRKMTKFKPRTKSWKF</sequence>
<proteinExistence type="predicted"/>
<reference evidence="1" key="1">
    <citation type="submission" date="2021-05" db="EMBL/GenBank/DDBJ databases">
        <authorList>
            <person name="Alioto T."/>
            <person name="Alioto T."/>
            <person name="Gomez Garrido J."/>
        </authorList>
    </citation>
    <scope>NUCLEOTIDE SEQUENCE</scope>
</reference>
<dbReference type="AlphaFoldDB" id="A0A8D8ZHZ6"/>
<evidence type="ECO:0000313" key="1">
    <source>
        <dbReference type="EMBL" id="CAG6748025.1"/>
    </source>
</evidence>
<organism evidence="1">
    <name type="scientific">Cacopsylla melanoneura</name>
    <dbReference type="NCBI Taxonomy" id="428564"/>
    <lineage>
        <taxon>Eukaryota</taxon>
        <taxon>Metazoa</taxon>
        <taxon>Ecdysozoa</taxon>
        <taxon>Arthropoda</taxon>
        <taxon>Hexapoda</taxon>
        <taxon>Insecta</taxon>
        <taxon>Pterygota</taxon>
        <taxon>Neoptera</taxon>
        <taxon>Paraneoptera</taxon>
        <taxon>Hemiptera</taxon>
        <taxon>Sternorrhyncha</taxon>
        <taxon>Psylloidea</taxon>
        <taxon>Psyllidae</taxon>
        <taxon>Psyllinae</taxon>
        <taxon>Cacopsylla</taxon>
    </lineage>
</organism>
<protein>
    <submittedName>
        <fullName evidence="1">Uncharacterized protein</fullName>
    </submittedName>
</protein>
<name>A0A8D8ZHZ6_9HEMI</name>
<accession>A0A8D8ZHZ6</accession>